<evidence type="ECO:0000256" key="5">
    <source>
        <dbReference type="ARBA" id="ARBA00023027"/>
    </source>
</evidence>
<organism evidence="9 10">
    <name type="scientific">Alternaria atra</name>
    <dbReference type="NCBI Taxonomy" id="119953"/>
    <lineage>
        <taxon>Eukaryota</taxon>
        <taxon>Fungi</taxon>
        <taxon>Dikarya</taxon>
        <taxon>Ascomycota</taxon>
        <taxon>Pezizomycotina</taxon>
        <taxon>Dothideomycetes</taxon>
        <taxon>Pleosporomycetidae</taxon>
        <taxon>Pleosporales</taxon>
        <taxon>Pleosporineae</taxon>
        <taxon>Pleosporaceae</taxon>
        <taxon>Alternaria</taxon>
        <taxon>Alternaria sect. Ulocladioides</taxon>
    </lineage>
</organism>
<evidence type="ECO:0000313" key="10">
    <source>
        <dbReference type="Proteomes" id="UP000676310"/>
    </source>
</evidence>
<dbReference type="PRINTS" id="PR00368">
    <property type="entry name" value="FADPNR"/>
</dbReference>
<evidence type="ECO:0000259" key="8">
    <source>
        <dbReference type="Pfam" id="PF22366"/>
    </source>
</evidence>
<dbReference type="Pfam" id="PF08641">
    <property type="entry name" value="Mis14"/>
    <property type="match status" value="1"/>
</dbReference>
<dbReference type="Proteomes" id="UP000676310">
    <property type="component" value="Unassembled WGS sequence"/>
</dbReference>
<dbReference type="InterPro" id="IPR036188">
    <property type="entry name" value="FAD/NAD-bd_sf"/>
</dbReference>
<evidence type="ECO:0000256" key="2">
    <source>
        <dbReference type="ARBA" id="ARBA00022630"/>
    </source>
</evidence>
<protein>
    <recommendedName>
        <fullName evidence="11">FAD/NAD(P)-binding domain-containing protein</fullName>
    </recommendedName>
</protein>
<dbReference type="InterPro" id="IPR013950">
    <property type="entry name" value="Mis14/Nsl1"/>
</dbReference>
<dbReference type="GeneID" id="67011213"/>
<keyword evidence="2" id="KW-0285">Flavoprotein</keyword>
<reference evidence="9" key="1">
    <citation type="submission" date="2021-05" db="EMBL/GenBank/DDBJ databases">
        <authorList>
            <person name="Stam R."/>
        </authorList>
    </citation>
    <scope>NUCLEOTIDE SEQUENCE</scope>
    <source>
        <strain evidence="9">CS162</strain>
    </source>
</reference>
<evidence type="ECO:0000256" key="1">
    <source>
        <dbReference type="ARBA" id="ARBA00005272"/>
    </source>
</evidence>
<feature type="domain" description="FAD/NAD(P)-binding" evidence="7">
    <location>
        <begin position="311"/>
        <end position="622"/>
    </location>
</feature>
<feature type="region of interest" description="Disordered" evidence="6">
    <location>
        <begin position="679"/>
        <end position="701"/>
    </location>
</feature>
<keyword evidence="5" id="KW-0520">NAD</keyword>
<dbReference type="Pfam" id="PF07992">
    <property type="entry name" value="Pyr_redox_2"/>
    <property type="match status" value="1"/>
</dbReference>
<feature type="compositionally biased region" description="Low complexity" evidence="6">
    <location>
        <begin position="679"/>
        <end position="691"/>
    </location>
</feature>
<dbReference type="GO" id="GO:0000776">
    <property type="term" value="C:kinetochore"/>
    <property type="evidence" value="ECO:0007669"/>
    <property type="project" value="InterPro"/>
</dbReference>
<evidence type="ECO:0000313" key="9">
    <source>
        <dbReference type="EMBL" id="CAG5184602.1"/>
    </source>
</evidence>
<feature type="region of interest" description="Disordered" evidence="6">
    <location>
        <begin position="31"/>
        <end position="50"/>
    </location>
</feature>
<dbReference type="Pfam" id="PF22366">
    <property type="entry name" value="NDH2_C"/>
    <property type="match status" value="1"/>
</dbReference>
<dbReference type="AlphaFoldDB" id="A0A8J2N6U6"/>
<comment type="similarity">
    <text evidence="1">Belongs to the NADH dehydrogenase family.</text>
</comment>
<dbReference type="PANTHER" id="PTHR43706:SF17">
    <property type="entry name" value="NADH DEHYDROGENASE (EUROFUNG)"/>
    <property type="match status" value="1"/>
</dbReference>
<dbReference type="RefSeq" id="XP_043174566.1">
    <property type="nucleotide sequence ID" value="XM_043318631.1"/>
</dbReference>
<dbReference type="SUPFAM" id="SSF51905">
    <property type="entry name" value="FAD/NAD(P)-binding domain"/>
    <property type="match status" value="2"/>
</dbReference>
<proteinExistence type="inferred from homology"/>
<keyword evidence="10" id="KW-1185">Reference proteome</keyword>
<accession>A0A8J2N6U6</accession>
<dbReference type="InterPro" id="IPR023753">
    <property type="entry name" value="FAD/NAD-binding_dom"/>
</dbReference>
<evidence type="ECO:0000259" key="7">
    <source>
        <dbReference type="Pfam" id="PF07992"/>
    </source>
</evidence>
<gene>
    <name evidence="9" type="ORF">ALTATR162_LOCUS10991</name>
</gene>
<keyword evidence="3" id="KW-0274">FAD</keyword>
<feature type="domain" description="External alternative NADH-ubiquinone oxidoreductase-like C-terminal" evidence="8">
    <location>
        <begin position="762"/>
        <end position="824"/>
    </location>
</feature>
<evidence type="ECO:0000256" key="3">
    <source>
        <dbReference type="ARBA" id="ARBA00022827"/>
    </source>
</evidence>
<comment type="caution">
    <text evidence="9">The sequence shown here is derived from an EMBL/GenBank/DDBJ whole genome shotgun (WGS) entry which is preliminary data.</text>
</comment>
<sequence length="828" mass="91810">MDPSHRKIELQSPSDLTYLTSRIRTAARQKLDLHLPPVPSSDTNPNAPDELRRSVEDLVDIFVAHVLQGMRHNISINGIDVVSSQGDEGERMDGIVNGDGGGEGGSMVEKEEYEVFDEKLRGELSAMVARRDALVGKISQQRRTTPKVAAEEWMRAFEEEGRVWAEMTESLRKEAAGVGGGNAGNGVAGIADVETIQRQEEVERNWEKAVQALQRLNKGVKMLSPARLSMLPGGIRELAASSRTGSLCRTGALISSKYGKSLEQRRTITIEQLDKARDSKYSPLPTSSQDDTFLWQEENLFTNNFLSDRERVVILGSGWAGFTVARSLDSSKFQTLVVSPRSYFAFTPLLASTAVGTLEFRTALEPVRSRRTKVDFFQGWADDVDFKNKTITIEEAVDDPKQGVALTTDRHAGQSPEERAAEKKKEAKVGKLFDVEYDKLIVTVGCYSQTFGTPGVKEHAFFLKDVGDARRIRNRILACFEGAALPTTSIEMKKQLLNFAVVGGGPTGIEFSAELHDLINEDMKRLYPELVQYHKITVYDVAEKVLPMFDKKLAGYAMQKFKRKGIDIKTSHHVEELRPGAPAERSFSDDVNDYHLYTLKIKEEGEIGVGMCVWSTGLMQNPFVHHALSSVREAPTDLFLPSSADQPSTPDKEVKWIVKKHPKSGSIITDDHLRIKLIPSSSSSTSSSPSTKEAGGDTSNKTEAIHPSVFALGDCGIIESTTYPATAQVASQKAFWLAKRLNKGDLSPSSPSESKGFTYRDLGTLAYIGNWNALFQGGGKWGGRLQGYVAWIIWRGAYLTRTVSWRNKVLVPVYWVVNWIFGRDVSRF</sequence>
<dbReference type="GO" id="GO:0000070">
    <property type="term" value="P:mitotic sister chromatid segregation"/>
    <property type="evidence" value="ECO:0007669"/>
    <property type="project" value="InterPro"/>
</dbReference>
<name>A0A8J2N6U6_9PLEO</name>
<dbReference type="PANTHER" id="PTHR43706">
    <property type="entry name" value="NADH DEHYDROGENASE"/>
    <property type="match status" value="1"/>
</dbReference>
<evidence type="ECO:0008006" key="11">
    <source>
        <dbReference type="Google" id="ProtNLM"/>
    </source>
</evidence>
<dbReference type="EMBL" id="CAJRGZ010000030">
    <property type="protein sequence ID" value="CAG5184602.1"/>
    <property type="molecule type" value="Genomic_DNA"/>
</dbReference>
<dbReference type="InterPro" id="IPR054585">
    <property type="entry name" value="NDH2-like_C"/>
</dbReference>
<dbReference type="OrthoDB" id="9992747at2759"/>
<dbReference type="Gene3D" id="3.50.50.100">
    <property type="match status" value="1"/>
</dbReference>
<keyword evidence="4" id="KW-0560">Oxidoreductase</keyword>
<dbReference type="GO" id="GO:0005739">
    <property type="term" value="C:mitochondrion"/>
    <property type="evidence" value="ECO:0007669"/>
    <property type="project" value="TreeGrafter"/>
</dbReference>
<evidence type="ECO:0000256" key="4">
    <source>
        <dbReference type="ARBA" id="ARBA00023002"/>
    </source>
</evidence>
<evidence type="ECO:0000256" key="6">
    <source>
        <dbReference type="SAM" id="MobiDB-lite"/>
    </source>
</evidence>
<dbReference type="InterPro" id="IPR045024">
    <property type="entry name" value="NDH-2"/>
</dbReference>
<dbReference type="GO" id="GO:0003954">
    <property type="term" value="F:NADH dehydrogenase activity"/>
    <property type="evidence" value="ECO:0007669"/>
    <property type="project" value="InterPro"/>
</dbReference>